<reference evidence="1" key="1">
    <citation type="submission" date="2016-06" db="EMBL/GenBank/DDBJ databases">
        <authorList>
            <person name="Cuomo C."/>
            <person name="Litvintseva A."/>
            <person name="Heitman J."/>
            <person name="Chen Y."/>
            <person name="Sun S."/>
            <person name="Springer D."/>
            <person name="Dromer F."/>
            <person name="Young S."/>
            <person name="Zeng Q."/>
            <person name="Chapman S."/>
            <person name="Gujja S."/>
            <person name="Saif S."/>
            <person name="Birren B."/>
        </authorList>
    </citation>
    <scope>NUCLEOTIDE SEQUENCE</scope>
    <source>
        <strain evidence="1">CBS 7841</strain>
    </source>
</reference>
<dbReference type="KEGG" id="cdep:91084420"/>
<evidence type="ECO:0000313" key="2">
    <source>
        <dbReference type="Proteomes" id="UP000094043"/>
    </source>
</evidence>
<proteinExistence type="predicted"/>
<dbReference type="RefSeq" id="XP_066065763.1">
    <property type="nucleotide sequence ID" value="XM_066209666.1"/>
</dbReference>
<reference evidence="1" key="3">
    <citation type="submission" date="2024-01" db="EMBL/GenBank/DDBJ databases">
        <authorList>
            <person name="Coelho M.A."/>
            <person name="David-Palma M."/>
            <person name="Shea T."/>
            <person name="Sun S."/>
            <person name="Cuomo C.A."/>
            <person name="Heitman J."/>
        </authorList>
    </citation>
    <scope>NUCLEOTIDE SEQUENCE</scope>
    <source>
        <strain evidence="1">CBS 7841</strain>
    </source>
</reference>
<dbReference type="GeneID" id="91084420"/>
<dbReference type="EMBL" id="CP143784">
    <property type="protein sequence ID" value="WVN85062.1"/>
    <property type="molecule type" value="Genomic_DNA"/>
</dbReference>
<organism evidence="1 2">
    <name type="scientific">Cryptococcus depauperatus CBS 7841</name>
    <dbReference type="NCBI Taxonomy" id="1295531"/>
    <lineage>
        <taxon>Eukaryota</taxon>
        <taxon>Fungi</taxon>
        <taxon>Dikarya</taxon>
        <taxon>Basidiomycota</taxon>
        <taxon>Agaricomycotina</taxon>
        <taxon>Tremellomycetes</taxon>
        <taxon>Tremellales</taxon>
        <taxon>Cryptococcaceae</taxon>
        <taxon>Cryptococcus</taxon>
    </lineage>
</organism>
<dbReference type="AlphaFoldDB" id="A0AAJ8JMM4"/>
<reference evidence="1" key="2">
    <citation type="journal article" date="2022" name="Elife">
        <title>Obligate sexual reproduction of a homothallic fungus closely related to the Cryptococcus pathogenic species complex.</title>
        <authorList>
            <person name="Passer A.R."/>
            <person name="Clancey S.A."/>
            <person name="Shea T."/>
            <person name="David-Palma M."/>
            <person name="Averette A.F."/>
            <person name="Boekhout T."/>
            <person name="Porcel B.M."/>
            <person name="Nowrousian M."/>
            <person name="Cuomo C.A."/>
            <person name="Sun S."/>
            <person name="Heitman J."/>
            <person name="Coelho M.A."/>
        </authorList>
    </citation>
    <scope>NUCLEOTIDE SEQUENCE</scope>
    <source>
        <strain evidence="1">CBS 7841</strain>
    </source>
</reference>
<keyword evidence="2" id="KW-1185">Reference proteome</keyword>
<evidence type="ECO:0000313" key="1">
    <source>
        <dbReference type="EMBL" id="WVN85062.1"/>
    </source>
</evidence>
<dbReference type="Proteomes" id="UP000094043">
    <property type="component" value="Chromosome 1"/>
</dbReference>
<name>A0AAJ8JMM4_9TREE</name>
<protein>
    <submittedName>
        <fullName evidence="1">Uncharacterized protein</fullName>
    </submittedName>
</protein>
<gene>
    <name evidence="1" type="ORF">L203_100204</name>
</gene>
<accession>A0AAJ8JMM4</accession>
<sequence>MTAELRSRTIDISQNTTCVGSGKEETWSWHSFPGKSQDSLHFMTACLLSLYDLVAIQATVPSIRYPHWHLSYRGQS</sequence>